<evidence type="ECO:0000256" key="1">
    <source>
        <dbReference type="SAM" id="Phobius"/>
    </source>
</evidence>
<dbReference type="RefSeq" id="WP_257715992.1">
    <property type="nucleotide sequence ID" value="NZ_JANJOU010000007.1"/>
</dbReference>
<dbReference type="InterPro" id="IPR052556">
    <property type="entry name" value="PolySynth_Transporter"/>
</dbReference>
<feature type="transmembrane region" description="Helical" evidence="1">
    <location>
        <begin position="93"/>
        <end position="116"/>
    </location>
</feature>
<comment type="caution">
    <text evidence="2">The sequence shown here is derived from an EMBL/GenBank/DDBJ whole genome shotgun (WGS) entry which is preliminary data.</text>
</comment>
<keyword evidence="3" id="KW-1185">Reference proteome</keyword>
<dbReference type="PANTHER" id="PTHR43424:SF1">
    <property type="entry name" value="LOCUS PUTATIVE PROTEIN 1-RELATED"/>
    <property type="match status" value="1"/>
</dbReference>
<dbReference type="PANTHER" id="PTHR43424">
    <property type="entry name" value="LOCUS PUTATIVE PROTEIN 1-RELATED"/>
    <property type="match status" value="1"/>
</dbReference>
<evidence type="ECO:0000313" key="2">
    <source>
        <dbReference type="EMBL" id="MCR0982320.1"/>
    </source>
</evidence>
<reference evidence="2 3" key="1">
    <citation type="submission" date="2022-06" db="EMBL/GenBank/DDBJ databases">
        <title>Roseomonas CN29.</title>
        <authorList>
            <person name="Cheng Y."/>
            <person name="He X."/>
        </authorList>
    </citation>
    <scope>NUCLEOTIDE SEQUENCE [LARGE SCALE GENOMIC DNA]</scope>
    <source>
        <strain evidence="2 3">CN29</strain>
    </source>
</reference>
<proteinExistence type="predicted"/>
<feature type="transmembrane region" description="Helical" evidence="1">
    <location>
        <begin position="336"/>
        <end position="356"/>
    </location>
</feature>
<feature type="transmembrane region" description="Helical" evidence="1">
    <location>
        <begin position="368"/>
        <end position="391"/>
    </location>
</feature>
<name>A0ABT1X2J7_9PROT</name>
<protein>
    <submittedName>
        <fullName evidence="2">Oligosaccharide flippase family protein</fullName>
    </submittedName>
</protein>
<feature type="transmembrane region" description="Helical" evidence="1">
    <location>
        <begin position="303"/>
        <end position="330"/>
    </location>
</feature>
<keyword evidence="1" id="KW-1133">Transmembrane helix</keyword>
<keyword evidence="1" id="KW-0472">Membrane</keyword>
<feature type="transmembrane region" description="Helical" evidence="1">
    <location>
        <begin position="53"/>
        <end position="73"/>
    </location>
</feature>
<feature type="transmembrane region" description="Helical" evidence="1">
    <location>
        <begin position="162"/>
        <end position="184"/>
    </location>
</feature>
<organism evidence="2 3">
    <name type="scientific">Roseomonas populi</name>
    <dbReference type="NCBI Taxonomy" id="3121582"/>
    <lineage>
        <taxon>Bacteria</taxon>
        <taxon>Pseudomonadati</taxon>
        <taxon>Pseudomonadota</taxon>
        <taxon>Alphaproteobacteria</taxon>
        <taxon>Acetobacterales</taxon>
        <taxon>Roseomonadaceae</taxon>
        <taxon>Roseomonas</taxon>
    </lineage>
</organism>
<keyword evidence="1" id="KW-0812">Transmembrane</keyword>
<feature type="transmembrane region" description="Helical" evidence="1">
    <location>
        <begin position="26"/>
        <end position="47"/>
    </location>
</feature>
<feature type="transmembrane region" description="Helical" evidence="1">
    <location>
        <begin position="190"/>
        <end position="209"/>
    </location>
</feature>
<accession>A0ABT1X2J7</accession>
<dbReference type="Proteomes" id="UP001524642">
    <property type="component" value="Unassembled WGS sequence"/>
</dbReference>
<dbReference type="EMBL" id="JANJOU010000007">
    <property type="protein sequence ID" value="MCR0982320.1"/>
    <property type="molecule type" value="Genomic_DNA"/>
</dbReference>
<evidence type="ECO:0000313" key="3">
    <source>
        <dbReference type="Proteomes" id="UP001524642"/>
    </source>
</evidence>
<sequence length="419" mass="43298">MPKLPARLRALLEHGTVRSVARDSSLIFGGYALQLLTQIGWLVLAVRSLGPDGYGIFASLTALTVAASCFVGWGCDQLLIRAVARDPAALRPWLGHCLGLITATGLVLVSLGMAILPVLEVGRIGTVPLLLVLVSDLLFGRYANVGIAVFMGTGQAARQSAVTIIIGLCRLVAIAIAAALPGALSLQGWASWYAASSAAAAALCLALVIRDHGMPVLRWMGGHAGEGLAFAAESALQASVRDLDKPIVLEVAGAEAAGEYAAAFRIVETVGMPVRALASASYARMFRLAGESSAACVSYVYRLIPVAAGIGAAGALGLLVFAGLLPLIFGERYDDLPYVVRLAAVFPLMSGLYGIWADGLSATGRQRVRLSLVCISLALTLLLCWAGVQAGGLEGAAIARVIVMGITAGLAWAALPSRS</sequence>
<gene>
    <name evidence="2" type="ORF">NRP21_09700</name>
</gene>
<feature type="transmembrane region" description="Helical" evidence="1">
    <location>
        <begin position="128"/>
        <end position="150"/>
    </location>
</feature>
<feature type="transmembrane region" description="Helical" evidence="1">
    <location>
        <begin position="397"/>
        <end position="415"/>
    </location>
</feature>
<dbReference type="Pfam" id="PF13440">
    <property type="entry name" value="Polysacc_synt_3"/>
    <property type="match status" value="1"/>
</dbReference>